<evidence type="ECO:0000313" key="1">
    <source>
        <dbReference type="EMBL" id="KAG2633353.1"/>
    </source>
</evidence>
<dbReference type="PANTHER" id="PTHR45125">
    <property type="entry name" value="F21J9.4-RELATED"/>
    <property type="match status" value="1"/>
</dbReference>
<comment type="caution">
    <text evidence="1">The sequence shown here is derived from an EMBL/GenBank/DDBJ whole genome shotgun (WGS) entry which is preliminary data.</text>
</comment>
<organism evidence="1 2">
    <name type="scientific">Panicum virgatum</name>
    <name type="common">Blackwell switchgrass</name>
    <dbReference type="NCBI Taxonomy" id="38727"/>
    <lineage>
        <taxon>Eukaryota</taxon>
        <taxon>Viridiplantae</taxon>
        <taxon>Streptophyta</taxon>
        <taxon>Embryophyta</taxon>
        <taxon>Tracheophyta</taxon>
        <taxon>Spermatophyta</taxon>
        <taxon>Magnoliopsida</taxon>
        <taxon>Liliopsida</taxon>
        <taxon>Poales</taxon>
        <taxon>Poaceae</taxon>
        <taxon>PACMAD clade</taxon>
        <taxon>Panicoideae</taxon>
        <taxon>Panicodae</taxon>
        <taxon>Paniceae</taxon>
        <taxon>Panicinae</taxon>
        <taxon>Panicum</taxon>
        <taxon>Panicum sect. Hiantes</taxon>
    </lineage>
</organism>
<keyword evidence="2" id="KW-1185">Reference proteome</keyword>
<gene>
    <name evidence="1" type="ORF">PVAP13_2NG272400</name>
</gene>
<sequence>MEFFSNLLDQNGVGSSADLEWDGTQFASPPEEQMLGEEAVVEVEATPVLRGNKKRTRNFSVQEDNLLVAAWLEIRMDAVQGVDQPRAIYWERIHEYYHLHKEFDNDRNCNSLAHCWGIILEMVNKFCGWYGHVQRRARSGTMEQDKVLQTCDVFKNEEEKSFTLLHRWNILKHEQKWHEACANKNRTLCALCVMLKGRVRRHHLTTTRSPSETKNSFQ</sequence>
<dbReference type="EMBL" id="CM029040">
    <property type="protein sequence ID" value="KAG2633353.1"/>
    <property type="molecule type" value="Genomic_DNA"/>
</dbReference>
<evidence type="ECO:0008006" key="3">
    <source>
        <dbReference type="Google" id="ProtNLM"/>
    </source>
</evidence>
<dbReference type="AlphaFoldDB" id="A0A8T0VLC7"/>
<dbReference type="Proteomes" id="UP000823388">
    <property type="component" value="Chromosome 2N"/>
</dbReference>
<dbReference type="PANTHER" id="PTHR45125:SF51">
    <property type="entry name" value="F21J9.4-RELATED"/>
    <property type="match status" value="1"/>
</dbReference>
<protein>
    <recommendedName>
        <fullName evidence="3">No apical meristem-associated C-terminal domain-containing protein</fullName>
    </recommendedName>
</protein>
<name>A0A8T0VLC7_PANVG</name>
<accession>A0A8T0VLC7</accession>
<reference evidence="1" key="1">
    <citation type="submission" date="2020-05" db="EMBL/GenBank/DDBJ databases">
        <title>WGS assembly of Panicum virgatum.</title>
        <authorList>
            <person name="Lovell J.T."/>
            <person name="Jenkins J."/>
            <person name="Shu S."/>
            <person name="Juenger T.E."/>
            <person name="Schmutz J."/>
        </authorList>
    </citation>
    <scope>NUCLEOTIDE SEQUENCE</scope>
    <source>
        <strain evidence="1">AP13</strain>
    </source>
</reference>
<proteinExistence type="predicted"/>
<evidence type="ECO:0000313" key="2">
    <source>
        <dbReference type="Proteomes" id="UP000823388"/>
    </source>
</evidence>